<gene>
    <name evidence="2" type="ORF">GOQ09_00330</name>
</gene>
<organism evidence="2 3">
    <name type="scientific">Variovorax paradoxus</name>
    <dbReference type="NCBI Taxonomy" id="34073"/>
    <lineage>
        <taxon>Bacteria</taxon>
        <taxon>Pseudomonadati</taxon>
        <taxon>Pseudomonadota</taxon>
        <taxon>Betaproteobacteria</taxon>
        <taxon>Burkholderiales</taxon>
        <taxon>Comamonadaceae</taxon>
        <taxon>Variovorax</taxon>
    </lineage>
</organism>
<dbReference type="OrthoDB" id="9799989at2"/>
<evidence type="ECO:0000313" key="2">
    <source>
        <dbReference type="EMBL" id="QGW80128.1"/>
    </source>
</evidence>
<dbReference type="Pfam" id="PF12697">
    <property type="entry name" value="Abhydrolase_6"/>
    <property type="match status" value="1"/>
</dbReference>
<dbReference type="AlphaFoldDB" id="A0A6I6HE41"/>
<proteinExistence type="predicted"/>
<dbReference type="InterPro" id="IPR000073">
    <property type="entry name" value="AB_hydrolase_1"/>
</dbReference>
<dbReference type="GO" id="GO:0016787">
    <property type="term" value="F:hydrolase activity"/>
    <property type="evidence" value="ECO:0007669"/>
    <property type="project" value="UniProtKB-KW"/>
</dbReference>
<dbReference type="PANTHER" id="PTHR43433">
    <property type="entry name" value="HYDROLASE, ALPHA/BETA FOLD FAMILY PROTEIN"/>
    <property type="match status" value="1"/>
</dbReference>
<evidence type="ECO:0000259" key="1">
    <source>
        <dbReference type="Pfam" id="PF12697"/>
    </source>
</evidence>
<dbReference type="Gene3D" id="3.40.50.1820">
    <property type="entry name" value="alpha/beta hydrolase"/>
    <property type="match status" value="1"/>
</dbReference>
<dbReference type="InterPro" id="IPR050471">
    <property type="entry name" value="AB_hydrolase"/>
</dbReference>
<sequence length="309" mass="33388">MTSTSSTSSSAATHAAQSNYYRPSRLMRAVRLGLTTSERLWPALGVRAAHRIFGTPLPLKWLYRAQAPGAGWRREAWSFENASLGLYHLATQDSGAESAPVVLLVHGWGGHAGQMLTLAEAVAGAGLRPVLLELPAHGRSAGMMSNAPQFARAISYVVARLVADGHALSAVVAHSMGANALGVAAAQGLRAERLVLLAPPASAREFTRYFTHTFGLSEKTRLAMQRLFEAQEGFLMAQLEPAAVGPRIVQPTLIVHDRDDRVNRFADAEAYRDAIKGAQLVATQGLGHRRILKEEEVVRQVTRFIARAD</sequence>
<dbReference type="Proteomes" id="UP000425817">
    <property type="component" value="Chromosome"/>
</dbReference>
<name>A0A6I6HE41_VARPD</name>
<dbReference type="SUPFAM" id="SSF53474">
    <property type="entry name" value="alpha/beta-Hydrolases"/>
    <property type="match status" value="1"/>
</dbReference>
<feature type="domain" description="AB hydrolase-1" evidence="1">
    <location>
        <begin position="102"/>
        <end position="299"/>
    </location>
</feature>
<dbReference type="RefSeq" id="WP_157611178.1">
    <property type="nucleotide sequence ID" value="NZ_CP046622.1"/>
</dbReference>
<reference evidence="2 3" key="1">
    <citation type="submission" date="2019-12" db="EMBL/GenBank/DDBJ databases">
        <title>Hybrid Genome Assemblies of two High G+C Isolates from Undergraduate Microbiology Courses.</title>
        <authorList>
            <person name="Ne Ville C.J."/>
            <person name="Enright D."/>
            <person name="Hernandez I."/>
            <person name="Dodsworth J."/>
            <person name="Orwin P.M."/>
        </authorList>
    </citation>
    <scope>NUCLEOTIDE SEQUENCE [LARGE SCALE GENOMIC DNA]</scope>
    <source>
        <strain evidence="2 3">CSUSB</strain>
    </source>
</reference>
<evidence type="ECO:0000313" key="3">
    <source>
        <dbReference type="Proteomes" id="UP000425817"/>
    </source>
</evidence>
<dbReference type="InterPro" id="IPR029058">
    <property type="entry name" value="AB_hydrolase_fold"/>
</dbReference>
<protein>
    <submittedName>
        <fullName evidence="2">Alpha/beta fold hydrolase</fullName>
    </submittedName>
</protein>
<dbReference type="EMBL" id="CP046622">
    <property type="protein sequence ID" value="QGW80128.1"/>
    <property type="molecule type" value="Genomic_DNA"/>
</dbReference>
<dbReference type="PANTHER" id="PTHR43433:SF5">
    <property type="entry name" value="AB HYDROLASE-1 DOMAIN-CONTAINING PROTEIN"/>
    <property type="match status" value="1"/>
</dbReference>
<keyword evidence="2" id="KW-0378">Hydrolase</keyword>
<accession>A0A6I6HE41</accession>